<dbReference type="RefSeq" id="WP_188750100.1">
    <property type="nucleotide sequence ID" value="NZ_BMIJ01000006.1"/>
</dbReference>
<accession>A0ABQ1KPY8</accession>
<organism evidence="1 2">
    <name type="scientific">Marinobacterium zhoushanense</name>
    <dbReference type="NCBI Taxonomy" id="1679163"/>
    <lineage>
        <taxon>Bacteria</taxon>
        <taxon>Pseudomonadati</taxon>
        <taxon>Pseudomonadota</taxon>
        <taxon>Gammaproteobacteria</taxon>
        <taxon>Oceanospirillales</taxon>
        <taxon>Oceanospirillaceae</taxon>
        <taxon>Marinobacterium</taxon>
    </lineage>
</organism>
<keyword evidence="2" id="KW-1185">Reference proteome</keyword>
<proteinExistence type="predicted"/>
<gene>
    <name evidence="1" type="ORF">GCM10011352_31880</name>
</gene>
<reference evidence="2" key="1">
    <citation type="journal article" date="2019" name="Int. J. Syst. Evol. Microbiol.">
        <title>The Global Catalogue of Microorganisms (GCM) 10K type strain sequencing project: providing services to taxonomists for standard genome sequencing and annotation.</title>
        <authorList>
            <consortium name="The Broad Institute Genomics Platform"/>
            <consortium name="The Broad Institute Genome Sequencing Center for Infectious Disease"/>
            <person name="Wu L."/>
            <person name="Ma J."/>
        </authorList>
    </citation>
    <scope>NUCLEOTIDE SEQUENCE [LARGE SCALE GENOMIC DNA]</scope>
    <source>
        <strain evidence="2">CGMCC 1.15341</strain>
    </source>
</reference>
<dbReference type="Proteomes" id="UP000629025">
    <property type="component" value="Unassembled WGS sequence"/>
</dbReference>
<dbReference type="EMBL" id="BMIJ01000006">
    <property type="protein sequence ID" value="GGC03287.1"/>
    <property type="molecule type" value="Genomic_DNA"/>
</dbReference>
<sequence>MNYKFRLVFYHPKPGFFRIDSDAVEFELSDEIAIQVVPRDSEKLISATKYHIESGGYSSVVDAKESGEKLRTHLRLLNCMLDLGLSIPISDGSSGGVSSAIKEKARETGGEVLDTIIGLRVFPDDGNHFEYVTSGRMNVSPSDPLYVLKGLKDSWINDFEFNENTADIIEILNISVRESSPKVKYLATYLAMEQIIERKMRSIEAQSLIDQFVELTKESNLTKDEKASLSGSLGYLKEQSFSSAFSSFAKCIKDPVSINGMPVTRFVSECIKLRNKIAHNVAIENISKIEEYTKHLRSMALSLLWSENRFPDLSVYRPADKVEVEKMEIRVL</sequence>
<name>A0ABQ1KPY8_9GAMM</name>
<protein>
    <recommendedName>
        <fullName evidence="3">Apea-like HEPN domain-containing protein</fullName>
    </recommendedName>
</protein>
<comment type="caution">
    <text evidence="1">The sequence shown here is derived from an EMBL/GenBank/DDBJ whole genome shotgun (WGS) entry which is preliminary data.</text>
</comment>
<evidence type="ECO:0008006" key="3">
    <source>
        <dbReference type="Google" id="ProtNLM"/>
    </source>
</evidence>
<evidence type="ECO:0000313" key="1">
    <source>
        <dbReference type="EMBL" id="GGC03287.1"/>
    </source>
</evidence>
<evidence type="ECO:0000313" key="2">
    <source>
        <dbReference type="Proteomes" id="UP000629025"/>
    </source>
</evidence>